<dbReference type="EMBL" id="JABFTP020000062">
    <property type="protein sequence ID" value="KAL3273395.1"/>
    <property type="molecule type" value="Genomic_DNA"/>
</dbReference>
<sequence>MIYLLPSDYGYQPPQTEIYLENRKMCNLKTTTNGNEAVNKEYVDTQDFLEKKPADLLKRYDKLEVAIVRVMKNFNLISEKYVIFKRDMELRFKNLNDKVSIASGLLRTTDHIVKSTQDRVNLIEKDVETAFRNSDGKINGIIKKISDLQISMQNLKRLHGTIITATPRTVATTQRQIYEYNEL</sequence>
<evidence type="ECO:0000313" key="2">
    <source>
        <dbReference type="Proteomes" id="UP001516400"/>
    </source>
</evidence>
<gene>
    <name evidence="1" type="ORF">HHI36_014841</name>
</gene>
<reference evidence="1 2" key="1">
    <citation type="journal article" date="2021" name="BMC Biol.">
        <title>Horizontally acquired antibacterial genes associated with adaptive radiation of ladybird beetles.</title>
        <authorList>
            <person name="Li H.S."/>
            <person name="Tang X.F."/>
            <person name="Huang Y.H."/>
            <person name="Xu Z.Y."/>
            <person name="Chen M.L."/>
            <person name="Du X.Y."/>
            <person name="Qiu B.Y."/>
            <person name="Chen P.T."/>
            <person name="Zhang W."/>
            <person name="Slipinski A."/>
            <person name="Escalona H.E."/>
            <person name="Waterhouse R.M."/>
            <person name="Zwick A."/>
            <person name="Pang H."/>
        </authorList>
    </citation>
    <scope>NUCLEOTIDE SEQUENCE [LARGE SCALE GENOMIC DNA]</scope>
    <source>
        <strain evidence="1">SYSU2018</strain>
    </source>
</reference>
<comment type="caution">
    <text evidence="1">The sequence shown here is derived from an EMBL/GenBank/DDBJ whole genome shotgun (WGS) entry which is preliminary data.</text>
</comment>
<organism evidence="1 2">
    <name type="scientific">Cryptolaemus montrouzieri</name>
    <dbReference type="NCBI Taxonomy" id="559131"/>
    <lineage>
        <taxon>Eukaryota</taxon>
        <taxon>Metazoa</taxon>
        <taxon>Ecdysozoa</taxon>
        <taxon>Arthropoda</taxon>
        <taxon>Hexapoda</taxon>
        <taxon>Insecta</taxon>
        <taxon>Pterygota</taxon>
        <taxon>Neoptera</taxon>
        <taxon>Endopterygota</taxon>
        <taxon>Coleoptera</taxon>
        <taxon>Polyphaga</taxon>
        <taxon>Cucujiformia</taxon>
        <taxon>Coccinelloidea</taxon>
        <taxon>Coccinellidae</taxon>
        <taxon>Scymninae</taxon>
        <taxon>Scymnini</taxon>
        <taxon>Cryptolaemus</taxon>
    </lineage>
</organism>
<proteinExistence type="predicted"/>
<dbReference type="AlphaFoldDB" id="A0ABD2N4S8"/>
<dbReference type="Proteomes" id="UP001516400">
    <property type="component" value="Unassembled WGS sequence"/>
</dbReference>
<protein>
    <submittedName>
        <fullName evidence="1">Uncharacterized protein</fullName>
    </submittedName>
</protein>
<name>A0ABD2N4S8_9CUCU</name>
<keyword evidence="2" id="KW-1185">Reference proteome</keyword>
<evidence type="ECO:0000313" key="1">
    <source>
        <dbReference type="EMBL" id="KAL3273395.1"/>
    </source>
</evidence>
<accession>A0ABD2N4S8</accession>